<reference evidence="3" key="1">
    <citation type="journal article" date="2019" name="Int. J. Syst. Evol. Microbiol.">
        <title>The Global Catalogue of Microorganisms (GCM) 10K type strain sequencing project: providing services to taxonomists for standard genome sequencing and annotation.</title>
        <authorList>
            <consortium name="The Broad Institute Genomics Platform"/>
            <consortium name="The Broad Institute Genome Sequencing Center for Infectious Disease"/>
            <person name="Wu L."/>
            <person name="Ma J."/>
        </authorList>
    </citation>
    <scope>NUCLEOTIDE SEQUENCE [LARGE SCALE GENOMIC DNA]</scope>
    <source>
        <strain evidence="3">KCTC 42083</strain>
    </source>
</reference>
<dbReference type="Proteomes" id="UP000608923">
    <property type="component" value="Unassembled WGS sequence"/>
</dbReference>
<protein>
    <recommendedName>
        <fullName evidence="4">DUF3325 domain-containing protein</fullName>
    </recommendedName>
</protein>
<feature type="transmembrane region" description="Helical" evidence="1">
    <location>
        <begin position="74"/>
        <end position="95"/>
    </location>
</feature>
<keyword evidence="3" id="KW-1185">Reference proteome</keyword>
<keyword evidence="1" id="KW-0812">Transmembrane</keyword>
<comment type="caution">
    <text evidence="2">The sequence shown here is derived from an EMBL/GenBank/DDBJ whole genome shotgun (WGS) entry which is preliminary data.</text>
</comment>
<gene>
    <name evidence="2" type="ORF">GCM10010096_26830</name>
</gene>
<dbReference type="Pfam" id="PF11804">
    <property type="entry name" value="DUF3325"/>
    <property type="match status" value="1"/>
</dbReference>
<dbReference type="EMBL" id="BMZN01000004">
    <property type="protein sequence ID" value="GHC53185.1"/>
    <property type="molecule type" value="Genomic_DNA"/>
</dbReference>
<evidence type="ECO:0008006" key="4">
    <source>
        <dbReference type="Google" id="ProtNLM"/>
    </source>
</evidence>
<keyword evidence="1" id="KW-0472">Membrane</keyword>
<feature type="transmembrane region" description="Helical" evidence="1">
    <location>
        <begin position="12"/>
        <end position="30"/>
    </location>
</feature>
<keyword evidence="1" id="KW-1133">Transmembrane helix</keyword>
<evidence type="ECO:0000313" key="3">
    <source>
        <dbReference type="Proteomes" id="UP000608923"/>
    </source>
</evidence>
<dbReference type="InterPro" id="IPR021762">
    <property type="entry name" value="DUF3325"/>
</dbReference>
<proteinExistence type="predicted"/>
<dbReference type="RefSeq" id="WP_189393073.1">
    <property type="nucleotide sequence ID" value="NZ_BMZN01000004.1"/>
</dbReference>
<feature type="transmembrane region" description="Helical" evidence="1">
    <location>
        <begin position="51"/>
        <end position="68"/>
    </location>
</feature>
<evidence type="ECO:0000256" key="1">
    <source>
        <dbReference type="SAM" id="Phobius"/>
    </source>
</evidence>
<evidence type="ECO:0000313" key="2">
    <source>
        <dbReference type="EMBL" id="GHC53185.1"/>
    </source>
</evidence>
<dbReference type="AlphaFoldDB" id="A0A8H9ILU4"/>
<sequence>MNPSQIDLLAHGLIFLPCLFGFLCLALAMYRHQMDLFDKELSKTRTLLLRCAGWILLLIALLVCAQTMGWGFGFVAYSGHTSMAGGLVFTGLLLFDRRKHRS</sequence>
<accession>A0A8H9ILU4</accession>
<organism evidence="2 3">
    <name type="scientific">Alcaligenes pakistanensis</name>
    <dbReference type="NCBI Taxonomy" id="1482717"/>
    <lineage>
        <taxon>Bacteria</taxon>
        <taxon>Pseudomonadati</taxon>
        <taxon>Pseudomonadota</taxon>
        <taxon>Betaproteobacteria</taxon>
        <taxon>Burkholderiales</taxon>
        <taxon>Alcaligenaceae</taxon>
        <taxon>Alcaligenes</taxon>
    </lineage>
</organism>
<name>A0A8H9ILU4_9BURK</name>